<dbReference type="RefSeq" id="WP_007741539.1">
    <property type="nucleotide sequence ID" value="NZ_BAAADN010000047.1"/>
</dbReference>
<gene>
    <name evidence="2" type="ORF">MUK72_07330</name>
</gene>
<evidence type="ECO:0000313" key="2">
    <source>
        <dbReference type="EMBL" id="UOO93785.1"/>
    </source>
</evidence>
<dbReference type="KEGG" id="hdo:MUK72_07330"/>
<evidence type="ECO:0000313" key="3">
    <source>
        <dbReference type="Proteomes" id="UP000830542"/>
    </source>
</evidence>
<name>A0AAX3ALD5_HALDO</name>
<dbReference type="GeneID" id="71761648"/>
<keyword evidence="3" id="KW-1185">Reference proteome</keyword>
<dbReference type="Proteomes" id="UP000830542">
    <property type="component" value="Chromosome"/>
</dbReference>
<reference evidence="2" key="1">
    <citation type="submission" date="2022-04" db="EMBL/GenBank/DDBJ databases">
        <title>Sequencing and genomic assembly of Halococcus dombrowskii.</title>
        <authorList>
            <person name="Lim S.W."/>
            <person name="MacLea K.S."/>
        </authorList>
    </citation>
    <scope>NUCLEOTIDE SEQUENCE</scope>
    <source>
        <strain evidence="2">H4</strain>
    </source>
</reference>
<dbReference type="AlphaFoldDB" id="A0AAX3ALD5"/>
<dbReference type="EMBL" id="CP095005">
    <property type="protein sequence ID" value="UOO93785.1"/>
    <property type="molecule type" value="Genomic_DNA"/>
</dbReference>
<evidence type="ECO:0000256" key="1">
    <source>
        <dbReference type="SAM" id="MobiDB-lite"/>
    </source>
</evidence>
<protein>
    <submittedName>
        <fullName evidence="2">Uncharacterized protein</fullName>
    </submittedName>
</protein>
<accession>A0AAX3ALD5</accession>
<organism evidence="2 3">
    <name type="scientific">Halococcus dombrowskii</name>
    <dbReference type="NCBI Taxonomy" id="179637"/>
    <lineage>
        <taxon>Archaea</taxon>
        <taxon>Methanobacteriati</taxon>
        <taxon>Methanobacteriota</taxon>
        <taxon>Stenosarchaea group</taxon>
        <taxon>Halobacteria</taxon>
        <taxon>Halobacteriales</taxon>
        <taxon>Halococcaceae</taxon>
        <taxon>Halococcus</taxon>
    </lineage>
</organism>
<sequence length="62" mass="6428">MDVASPPTARIAAPTTLDTAVASIFTAACKLTLATRVTNGWRSSPNRDSHHPSAQGESHASP</sequence>
<feature type="region of interest" description="Disordered" evidence="1">
    <location>
        <begin position="39"/>
        <end position="62"/>
    </location>
</feature>
<proteinExistence type="predicted"/>